<dbReference type="InterPro" id="IPR028565">
    <property type="entry name" value="MHD"/>
</dbReference>
<evidence type="ECO:0000256" key="6">
    <source>
        <dbReference type="ARBA" id="ARBA00023034"/>
    </source>
</evidence>
<dbReference type="CDD" id="cd09254">
    <property type="entry name" value="AP_delta-COPI_MHD"/>
    <property type="match status" value="1"/>
</dbReference>
<feature type="compositionally biased region" description="Low complexity" evidence="11">
    <location>
        <begin position="238"/>
        <end position="249"/>
    </location>
</feature>
<feature type="region of interest" description="Disordered" evidence="11">
    <location>
        <begin position="266"/>
        <end position="285"/>
    </location>
</feature>
<keyword evidence="13" id="KW-1185">Reference proteome</keyword>
<dbReference type="InterPro" id="IPR011012">
    <property type="entry name" value="Longin-like_dom_sf"/>
</dbReference>
<keyword evidence="7 9" id="KW-0472">Membrane</keyword>
<evidence type="ECO:0000256" key="11">
    <source>
        <dbReference type="SAM" id="MobiDB-lite"/>
    </source>
</evidence>
<dbReference type="GeneID" id="104768699"/>
<comment type="subcellular location">
    <subcellularLocation>
        <location evidence="9 10">Cytoplasm</location>
    </subcellularLocation>
    <subcellularLocation>
        <location evidence="9 10">Cytoplasmic vesicle</location>
        <location evidence="9 10">COPI-coated vesicle membrane</location>
        <topology evidence="9 10">Peripheral membrane protein</topology>
        <orientation evidence="9 10">Cytoplasmic side</orientation>
    </subcellularLocation>
    <subcellularLocation>
        <location evidence="9 10">Golgi apparatus membrane</location>
        <topology evidence="9 10">Peripheral membrane protein</topology>
        <orientation evidence="9 10">Cytoplasmic side</orientation>
    </subcellularLocation>
</comment>
<name>A0ABM0XU16_CAMSA</name>
<dbReference type="InterPro" id="IPR036168">
    <property type="entry name" value="AP2_Mu_C_sf"/>
</dbReference>
<comment type="similarity">
    <text evidence="1 9">Belongs to the adaptor complexes medium subunit family. Delta-COP subfamily.</text>
</comment>
<dbReference type="PROSITE" id="PS51072">
    <property type="entry name" value="MHD"/>
    <property type="match status" value="1"/>
</dbReference>
<comment type="function">
    <text evidence="9">The coatomer is a cytosolic protein complex that binds to dilysine motifs and reversibly associates with Golgi non-clathrin-coated vesicles, which further mediate biosynthetic protein transport from the ER, via the Golgi up to the trans Golgi network. Coatomer complex is required for budding from Golgi membranes, and is essential for the retrograde Golgi-to-ER transport of dilysine-tagged proteins.</text>
</comment>
<dbReference type="PANTHER" id="PTHR10121">
    <property type="entry name" value="COATOMER SUBUNIT DELTA"/>
    <property type="match status" value="1"/>
</dbReference>
<evidence type="ECO:0000256" key="5">
    <source>
        <dbReference type="ARBA" id="ARBA00022927"/>
    </source>
</evidence>
<evidence type="ECO:0000313" key="13">
    <source>
        <dbReference type="Proteomes" id="UP000694864"/>
    </source>
</evidence>
<evidence type="ECO:0000256" key="4">
    <source>
        <dbReference type="ARBA" id="ARBA00022892"/>
    </source>
</evidence>
<organism evidence="13 14">
    <name type="scientific">Camelina sativa</name>
    <name type="common">False flax</name>
    <name type="synonym">Myagrum sativum</name>
    <dbReference type="NCBI Taxonomy" id="90675"/>
    <lineage>
        <taxon>Eukaryota</taxon>
        <taxon>Viridiplantae</taxon>
        <taxon>Streptophyta</taxon>
        <taxon>Embryophyta</taxon>
        <taxon>Tracheophyta</taxon>
        <taxon>Spermatophyta</taxon>
        <taxon>Magnoliopsida</taxon>
        <taxon>eudicotyledons</taxon>
        <taxon>Gunneridae</taxon>
        <taxon>Pentapetalae</taxon>
        <taxon>rosids</taxon>
        <taxon>malvids</taxon>
        <taxon>Brassicales</taxon>
        <taxon>Brassicaceae</taxon>
        <taxon>Camelineae</taxon>
        <taxon>Camelina</taxon>
    </lineage>
</organism>
<evidence type="ECO:0000256" key="10">
    <source>
        <dbReference type="RuleBase" id="RU366052"/>
    </source>
</evidence>
<protein>
    <recommendedName>
        <fullName evidence="9">Coatomer subunit delta</fullName>
    </recommendedName>
</protein>
<evidence type="ECO:0000313" key="14">
    <source>
        <dbReference type="RefSeq" id="XP_010491033.1"/>
    </source>
</evidence>
<evidence type="ECO:0000256" key="2">
    <source>
        <dbReference type="ARBA" id="ARBA00022448"/>
    </source>
</evidence>
<keyword evidence="3 9" id="KW-0963">Cytoplasm</keyword>
<evidence type="ECO:0000256" key="1">
    <source>
        <dbReference type="ARBA" id="ARBA00010516"/>
    </source>
</evidence>
<evidence type="ECO:0000259" key="12">
    <source>
        <dbReference type="PROSITE" id="PS51072"/>
    </source>
</evidence>
<feature type="domain" description="MHD" evidence="12">
    <location>
        <begin position="281"/>
        <end position="526"/>
    </location>
</feature>
<evidence type="ECO:0000256" key="3">
    <source>
        <dbReference type="ARBA" id="ARBA00022490"/>
    </source>
</evidence>
<evidence type="ECO:0000256" key="9">
    <source>
        <dbReference type="RuleBase" id="RU364018"/>
    </source>
</evidence>
<feature type="compositionally biased region" description="Basic and acidic residues" evidence="11">
    <location>
        <begin position="163"/>
        <end position="175"/>
    </location>
</feature>
<dbReference type="InterPro" id="IPR027059">
    <property type="entry name" value="Coatomer_dsu"/>
</dbReference>
<dbReference type="SUPFAM" id="SSF49447">
    <property type="entry name" value="Second domain of Mu2 adaptin subunit (ap50) of ap2 adaptor"/>
    <property type="match status" value="1"/>
</dbReference>
<feature type="region of interest" description="Disordered" evidence="11">
    <location>
        <begin position="209"/>
        <end position="249"/>
    </location>
</feature>
<keyword evidence="6 9" id="KW-0333">Golgi apparatus</keyword>
<feature type="region of interest" description="Disordered" evidence="11">
    <location>
        <begin position="163"/>
        <end position="186"/>
    </location>
</feature>
<dbReference type="Pfam" id="PF00928">
    <property type="entry name" value="Adap_comp_sub"/>
    <property type="match status" value="1"/>
</dbReference>
<reference evidence="14" key="2">
    <citation type="submission" date="2025-08" db="UniProtKB">
        <authorList>
            <consortium name="RefSeq"/>
        </authorList>
    </citation>
    <scope>IDENTIFICATION</scope>
    <source>
        <tissue evidence="14">Leaf</tissue>
    </source>
</reference>
<reference evidence="13" key="1">
    <citation type="journal article" date="2014" name="Nat. Commun.">
        <title>The emerging biofuel crop Camelina sativa retains a highly undifferentiated hexaploid genome structure.</title>
        <authorList>
            <person name="Kagale S."/>
            <person name="Koh C."/>
            <person name="Nixon J."/>
            <person name="Bollina V."/>
            <person name="Clarke W.E."/>
            <person name="Tuteja R."/>
            <person name="Spillane C."/>
            <person name="Robinson S.J."/>
            <person name="Links M.G."/>
            <person name="Clarke C."/>
            <person name="Higgins E.E."/>
            <person name="Huebert T."/>
            <person name="Sharpe A.G."/>
            <person name="Parkin I.A."/>
        </authorList>
    </citation>
    <scope>NUCLEOTIDE SEQUENCE [LARGE SCALE GENOMIC DNA]</scope>
    <source>
        <strain evidence="13">cv. DH55</strain>
    </source>
</reference>
<dbReference type="PANTHER" id="PTHR10121:SF0">
    <property type="entry name" value="COATOMER SUBUNIT DELTA"/>
    <property type="match status" value="1"/>
</dbReference>
<dbReference type="Gene3D" id="2.60.40.1170">
    <property type="entry name" value="Mu homology domain, subdomain B"/>
    <property type="match status" value="2"/>
</dbReference>
<dbReference type="Proteomes" id="UP000694864">
    <property type="component" value="Chromosome 20"/>
</dbReference>
<keyword evidence="2 9" id="KW-0813">Transport</keyword>
<dbReference type="SUPFAM" id="SSF64356">
    <property type="entry name" value="SNARE-like"/>
    <property type="match status" value="1"/>
</dbReference>
<keyword evidence="5 9" id="KW-0653">Protein transport</keyword>
<dbReference type="Gene3D" id="3.30.450.60">
    <property type="match status" value="1"/>
</dbReference>
<gene>
    <name evidence="14" type="primary">LOC104768699</name>
</gene>
<dbReference type="CDD" id="cd14830">
    <property type="entry name" value="Delta_COP_N"/>
    <property type="match status" value="1"/>
</dbReference>
<dbReference type="RefSeq" id="XP_010491033.1">
    <property type="nucleotide sequence ID" value="XM_010492731.1"/>
</dbReference>
<keyword evidence="4 9" id="KW-0931">ER-Golgi transport</keyword>
<accession>A0ABM0XU16</accession>
<sequence length="526" mass="57732">MVVLAAAIVVKSGKVLISRQYVDMSRIRIEGLLAAFPKLVGMGKQHTYIETENVRYVYQPIESLFLLLVTTKQSNILEDLATLTLLSKLVPEYSMSLDEEGILRAAFELIFAFDEVISLGHKESVTVAQVKQYCEMESHEEKLHKLVMQNKINDTKDVMKRKANEIDKSKIEKNKPGFSSMSSMGSGRLESSFNDLSISSGGGGGFGSGSGFGMISDVEPINTKPKDRSRSSVTAPPKSSGMKLGKSGKNQLMESLKAEGEDIIEDVKPTSQSRASAPPPTDPFTLTVEEKLNVALRRDGGVSSFDMQGTLSLQILNQEDGFVQVQIETGGNPEILFKTHPNINRDMFNNENILGLKRPDQPFPTGQGGDGVGLLRWRMQRAEESMVPLTINCWPSVSGNETYVSLEYEASAMFDLTNVIIIVPLPALRDAPSVRQCDGDWRYDPRNSVLEWSILLIDNTNRGGSMEFVVPPADSSAFFPISVQFAAASTYSGLKVTGMIPLRGGGGVTPRFVQRTQLIAQNYQVV</sequence>
<proteinExistence type="inferred from homology"/>
<keyword evidence="8 9" id="KW-0968">Cytoplasmic vesicle</keyword>
<evidence type="ECO:0000256" key="8">
    <source>
        <dbReference type="ARBA" id="ARBA00023329"/>
    </source>
</evidence>
<comment type="subunit">
    <text evidence="9">Oligomeric complex that consists of at least the alpha, beta, beta', gamma, delta, epsilon and zeta subunits.</text>
</comment>
<evidence type="ECO:0000256" key="7">
    <source>
        <dbReference type="ARBA" id="ARBA00023136"/>
    </source>
</evidence>